<protein>
    <submittedName>
        <fullName evidence="4">Pentatricopeptide repeat-containing protein ELI1, chloroplastic</fullName>
    </submittedName>
</protein>
<feature type="repeat" description="PPR" evidence="3">
    <location>
        <begin position="224"/>
        <end position="254"/>
    </location>
</feature>
<dbReference type="InterPro" id="IPR002885">
    <property type="entry name" value="PPR_rpt"/>
</dbReference>
<reference evidence="4 5" key="1">
    <citation type="journal article" date="2016" name="DNA Res.">
        <title>The draft genome of MD-2 pineapple using hybrid error correction of long reads.</title>
        <authorList>
            <person name="Redwan R.M."/>
            <person name="Saidin A."/>
            <person name="Kumar S.V."/>
        </authorList>
    </citation>
    <scope>NUCLEOTIDE SEQUENCE [LARGE SCALE GENOMIC DNA]</scope>
    <source>
        <strain evidence="5">cv. MD2</strain>
        <tissue evidence="4">Leaf</tissue>
    </source>
</reference>
<dbReference type="GO" id="GO:0009451">
    <property type="term" value="P:RNA modification"/>
    <property type="evidence" value="ECO:0007669"/>
    <property type="project" value="InterPro"/>
</dbReference>
<comment type="caution">
    <text evidence="4">The sequence shown here is derived from an EMBL/GenBank/DDBJ whole genome shotgun (WGS) entry which is preliminary data.</text>
</comment>
<proteinExistence type="predicted"/>
<evidence type="ECO:0000313" key="4">
    <source>
        <dbReference type="EMBL" id="OAY64378.1"/>
    </source>
</evidence>
<dbReference type="InterPro" id="IPR046960">
    <property type="entry name" value="PPR_At4g14850-like_plant"/>
</dbReference>
<dbReference type="Pfam" id="PF01535">
    <property type="entry name" value="PPR"/>
    <property type="match status" value="2"/>
</dbReference>
<organism evidence="4 5">
    <name type="scientific">Ananas comosus</name>
    <name type="common">Pineapple</name>
    <name type="synonym">Ananas ananas</name>
    <dbReference type="NCBI Taxonomy" id="4615"/>
    <lineage>
        <taxon>Eukaryota</taxon>
        <taxon>Viridiplantae</taxon>
        <taxon>Streptophyta</taxon>
        <taxon>Embryophyta</taxon>
        <taxon>Tracheophyta</taxon>
        <taxon>Spermatophyta</taxon>
        <taxon>Magnoliopsida</taxon>
        <taxon>Liliopsida</taxon>
        <taxon>Poales</taxon>
        <taxon>Bromeliaceae</taxon>
        <taxon>Bromelioideae</taxon>
        <taxon>Ananas</taxon>
    </lineage>
</organism>
<dbReference type="PANTHER" id="PTHR47926">
    <property type="entry name" value="PENTATRICOPEPTIDE REPEAT-CONTAINING PROTEIN"/>
    <property type="match status" value="1"/>
</dbReference>
<dbReference type="NCBIfam" id="TIGR00756">
    <property type="entry name" value="PPR"/>
    <property type="match status" value="2"/>
</dbReference>
<evidence type="ECO:0000256" key="2">
    <source>
        <dbReference type="ARBA" id="ARBA00022946"/>
    </source>
</evidence>
<dbReference type="GO" id="GO:0003723">
    <property type="term" value="F:RNA binding"/>
    <property type="evidence" value="ECO:0007669"/>
    <property type="project" value="InterPro"/>
</dbReference>
<evidence type="ECO:0000256" key="1">
    <source>
        <dbReference type="ARBA" id="ARBA00022737"/>
    </source>
</evidence>
<dbReference type="InterPro" id="IPR011990">
    <property type="entry name" value="TPR-like_helical_dom_sf"/>
</dbReference>
<keyword evidence="2" id="KW-0809">Transit peptide</keyword>
<dbReference type="AlphaFoldDB" id="A0A199UI11"/>
<sequence>MPGPGARFLSFPLDPRRIKPILALAISGGLLLPSAAAAAAVAAYSGLLRALSLSPSPSPSLALPLFRLMLRSSLSPDPFSLPSLLRSCASSSPLLALALHALALRRGLLPHPHVATSLLHSYAASSSPGLLPHALQLFDEMPRRTTVTFNALLSRLARYSDAGRAHGLLLFSRMLSSGPPPRDTLAAALLCCAGLGALALAAPRTRSPRAGAAAPRPSSARASDASAWTAMIAALAAHARGEDAVHLFDEMVGRENLSPDSLTFTCALHACANSGMAERGLKLFDEMQSVYGIKPRMEHYGAIVDLLGRAGRIDAAERVVSSMPFEPNRAVWGALLHACAHNTDSALAEKLGKRISELGLGLGFDVGVSNLYARVGRWEEVGEVRDRMVLRGVQKEKGFSSVEVNGEMVKFLVGDVRHPLTLEIYDLLERIGAVIMVFDG</sequence>
<dbReference type="EMBL" id="LSRQ01007943">
    <property type="protein sequence ID" value="OAY64378.1"/>
    <property type="molecule type" value="Genomic_DNA"/>
</dbReference>
<keyword evidence="1" id="KW-0677">Repeat</keyword>
<accession>A0A199UI11</accession>
<evidence type="ECO:0000256" key="3">
    <source>
        <dbReference type="PROSITE-ProRule" id="PRU00708"/>
    </source>
</evidence>
<name>A0A199UI11_ANACO</name>
<dbReference type="Proteomes" id="UP000092600">
    <property type="component" value="Unassembled WGS sequence"/>
</dbReference>
<evidence type="ECO:0000313" key="5">
    <source>
        <dbReference type="Proteomes" id="UP000092600"/>
    </source>
</evidence>
<dbReference type="Pfam" id="PF13041">
    <property type="entry name" value="PPR_2"/>
    <property type="match status" value="1"/>
</dbReference>
<dbReference type="PROSITE" id="PS51375">
    <property type="entry name" value="PPR"/>
    <property type="match status" value="2"/>
</dbReference>
<feature type="repeat" description="PPR" evidence="3">
    <location>
        <begin position="260"/>
        <end position="290"/>
    </location>
</feature>
<dbReference type="Gene3D" id="1.25.40.10">
    <property type="entry name" value="Tetratricopeptide repeat domain"/>
    <property type="match status" value="2"/>
</dbReference>
<dbReference type="FunFam" id="1.25.40.10:FF:000242">
    <property type="entry name" value="Pentatricopeptide repeat-containing protein"/>
    <property type="match status" value="1"/>
</dbReference>
<gene>
    <name evidence="4" type="ORF">ACMD2_19720</name>
</gene>